<evidence type="ECO:0000256" key="1">
    <source>
        <dbReference type="SAM" id="Phobius"/>
    </source>
</evidence>
<keyword evidence="1" id="KW-1133">Transmembrane helix</keyword>
<dbReference type="RefSeq" id="WP_168609874.1">
    <property type="nucleotide sequence ID" value="NZ_JAAZQD010000006.1"/>
</dbReference>
<name>A0A846ZQ48_9GAMM</name>
<keyword evidence="1" id="KW-0472">Membrane</keyword>
<protein>
    <submittedName>
        <fullName evidence="2">Uncharacterized protein</fullName>
    </submittedName>
</protein>
<evidence type="ECO:0000313" key="3">
    <source>
        <dbReference type="Proteomes" id="UP000541636"/>
    </source>
</evidence>
<dbReference type="AlphaFoldDB" id="A0A846ZQ48"/>
<evidence type="ECO:0000313" key="2">
    <source>
        <dbReference type="EMBL" id="NKZ40052.1"/>
    </source>
</evidence>
<organism evidence="2 3">
    <name type="scientific">Oleiagrimonas citrea</name>
    <dbReference type="NCBI Taxonomy" id="1665687"/>
    <lineage>
        <taxon>Bacteria</taxon>
        <taxon>Pseudomonadati</taxon>
        <taxon>Pseudomonadota</taxon>
        <taxon>Gammaproteobacteria</taxon>
        <taxon>Lysobacterales</taxon>
        <taxon>Rhodanobacteraceae</taxon>
        <taxon>Oleiagrimonas</taxon>
    </lineage>
</organism>
<dbReference type="EMBL" id="JAAZQD010000006">
    <property type="protein sequence ID" value="NKZ40052.1"/>
    <property type="molecule type" value="Genomic_DNA"/>
</dbReference>
<proteinExistence type="predicted"/>
<reference evidence="2 3" key="1">
    <citation type="journal article" date="2017" name="Int. J. Syst. Evol. Microbiol.">
        <title>Oleiagrimonas citrea sp. nov., a marine bacterium isolated from tidal flat sediment and emended description of the genus Oleiagrimonas Fang et al. 2015 and Oleiagrimonas soli.</title>
        <authorList>
            <person name="Yang S.H."/>
            <person name="Seo H.S."/>
            <person name="Seong C.N."/>
            <person name="Kwon K.K."/>
        </authorList>
    </citation>
    <scope>NUCLEOTIDE SEQUENCE [LARGE SCALE GENOMIC DNA]</scope>
    <source>
        <strain evidence="2 3">MEBiC09124</strain>
    </source>
</reference>
<comment type="caution">
    <text evidence="2">The sequence shown here is derived from an EMBL/GenBank/DDBJ whole genome shotgun (WGS) entry which is preliminary data.</text>
</comment>
<accession>A0A846ZQ48</accession>
<sequence length="121" mass="12848">MSTAECFRKAKGVLQTLIVLSGLAGFSALVMAPDFQHAVGPGRQVEGTVESSGMTESGGSRLHGRVRVLMRVRLPDGRAVQLGVPGSQPVRVGSRVLLSVQPQSSGPPDYRIIRFYGRDGS</sequence>
<dbReference type="Proteomes" id="UP000541636">
    <property type="component" value="Unassembled WGS sequence"/>
</dbReference>
<feature type="transmembrane region" description="Helical" evidence="1">
    <location>
        <begin position="12"/>
        <end position="32"/>
    </location>
</feature>
<keyword evidence="3" id="KW-1185">Reference proteome</keyword>
<gene>
    <name evidence="2" type="ORF">HF690_13925</name>
</gene>
<keyword evidence="1" id="KW-0812">Transmembrane</keyword>